<accession>A0ABW3T284</accession>
<evidence type="ECO:0000313" key="2">
    <source>
        <dbReference type="Proteomes" id="UP001597216"/>
    </source>
</evidence>
<name>A0ABW3T284_9CAUL</name>
<proteinExistence type="predicted"/>
<dbReference type="RefSeq" id="WP_377353733.1">
    <property type="nucleotide sequence ID" value="NZ_JBHTLQ010000024.1"/>
</dbReference>
<evidence type="ECO:0000313" key="1">
    <source>
        <dbReference type="EMBL" id="MFD1191279.1"/>
    </source>
</evidence>
<dbReference type="Proteomes" id="UP001597216">
    <property type="component" value="Unassembled WGS sequence"/>
</dbReference>
<organism evidence="1 2">
    <name type="scientific">Phenylobacterium conjunctum</name>
    <dbReference type="NCBI Taxonomy" id="1298959"/>
    <lineage>
        <taxon>Bacteria</taxon>
        <taxon>Pseudomonadati</taxon>
        <taxon>Pseudomonadota</taxon>
        <taxon>Alphaproteobacteria</taxon>
        <taxon>Caulobacterales</taxon>
        <taxon>Caulobacteraceae</taxon>
        <taxon>Phenylobacterium</taxon>
    </lineage>
</organism>
<dbReference type="InterPro" id="IPR048683">
    <property type="entry name" value="Sf6_terminase"/>
</dbReference>
<evidence type="ECO:0008006" key="3">
    <source>
        <dbReference type="Google" id="ProtNLM"/>
    </source>
</evidence>
<keyword evidence="2" id="KW-1185">Reference proteome</keyword>
<gene>
    <name evidence="1" type="ORF">ACFQ27_11870</name>
</gene>
<comment type="caution">
    <text evidence="1">The sequence shown here is derived from an EMBL/GenBank/DDBJ whole genome shotgun (WGS) entry which is preliminary data.</text>
</comment>
<dbReference type="Gene3D" id="1.10.10.60">
    <property type="entry name" value="Homeodomain-like"/>
    <property type="match status" value="2"/>
</dbReference>
<protein>
    <recommendedName>
        <fullName evidence="3">Terminase small subunit</fullName>
    </recommendedName>
</protein>
<reference evidence="2" key="1">
    <citation type="journal article" date="2019" name="Int. J. Syst. Evol. Microbiol.">
        <title>The Global Catalogue of Microorganisms (GCM) 10K type strain sequencing project: providing services to taxonomists for standard genome sequencing and annotation.</title>
        <authorList>
            <consortium name="The Broad Institute Genomics Platform"/>
            <consortium name="The Broad Institute Genome Sequencing Center for Infectious Disease"/>
            <person name="Wu L."/>
            <person name="Ma J."/>
        </authorList>
    </citation>
    <scope>NUCLEOTIDE SEQUENCE [LARGE SCALE GENOMIC DNA]</scope>
    <source>
        <strain evidence="2">CCUG 55074</strain>
    </source>
</reference>
<sequence>MDKEPGRAAPAGKREAVHYSEALAQEICARVSEGESQHELAREEGMPARRTFRDWAQRYPAFGEQLDRAKAAAQVAAWTKSRIAEDAKRWRVSLRATQRGGQPTTLNEAVAEEVLDRIAGGETVLSIGAEPDMPSAATIYKWARQNEAFAKAYVRAKAIAADLMFDMIYDIALEASEETVQADALRIRALRAHAAQIAPRRYGQWLLDRAPPDPFAAPPPPLVI</sequence>
<dbReference type="Pfam" id="PF20901">
    <property type="entry name" value="Sf6_terminase"/>
    <property type="match status" value="2"/>
</dbReference>
<dbReference type="EMBL" id="JBHTLQ010000024">
    <property type="protein sequence ID" value="MFD1191279.1"/>
    <property type="molecule type" value="Genomic_DNA"/>
</dbReference>